<feature type="transmembrane region" description="Helical" evidence="3">
    <location>
        <begin position="149"/>
        <end position="169"/>
    </location>
</feature>
<comment type="similarity">
    <text evidence="1">Belongs to the unc-93 family.</text>
</comment>
<name>A0A0G4IB60_9ALVE</name>
<dbReference type="AlphaFoldDB" id="A0A0G4IB60"/>
<proteinExistence type="inferred from homology"/>
<feature type="transmembrane region" description="Helical" evidence="3">
    <location>
        <begin position="577"/>
        <end position="595"/>
    </location>
</feature>
<feature type="region of interest" description="Disordered" evidence="2">
    <location>
        <begin position="223"/>
        <end position="247"/>
    </location>
</feature>
<feature type="transmembrane region" description="Helical" evidence="3">
    <location>
        <begin position="510"/>
        <end position="534"/>
    </location>
</feature>
<dbReference type="InterPro" id="IPR036259">
    <property type="entry name" value="MFS_trans_sf"/>
</dbReference>
<feature type="transmembrane region" description="Helical" evidence="3">
    <location>
        <begin position="540"/>
        <end position="565"/>
    </location>
</feature>
<feature type="region of interest" description="Disordered" evidence="2">
    <location>
        <begin position="278"/>
        <end position="382"/>
    </location>
</feature>
<feature type="transmembrane region" description="Helical" evidence="3">
    <location>
        <begin position="458"/>
        <end position="475"/>
    </location>
</feature>
<accession>A0A0G4IB60</accession>
<evidence type="ECO:0000313" key="4">
    <source>
        <dbReference type="EMBL" id="CEM54284.1"/>
    </source>
</evidence>
<feature type="compositionally biased region" description="Low complexity" evidence="2">
    <location>
        <begin position="329"/>
        <end position="340"/>
    </location>
</feature>
<feature type="compositionally biased region" description="Low complexity" evidence="2">
    <location>
        <begin position="278"/>
        <end position="298"/>
    </location>
</feature>
<reference evidence="4" key="1">
    <citation type="submission" date="2014-11" db="EMBL/GenBank/DDBJ databases">
        <authorList>
            <person name="Otto D Thomas"/>
            <person name="Naeem Raeece"/>
        </authorList>
    </citation>
    <scope>NUCLEOTIDE SEQUENCE</scope>
</reference>
<dbReference type="VEuPathDB" id="CryptoDB:Cvel_12662"/>
<evidence type="ECO:0000256" key="1">
    <source>
        <dbReference type="ARBA" id="ARBA00009172"/>
    </source>
</evidence>
<feature type="compositionally biased region" description="Gly residues" evidence="2">
    <location>
        <begin position="228"/>
        <end position="247"/>
    </location>
</feature>
<dbReference type="SUPFAM" id="SSF103473">
    <property type="entry name" value="MFS general substrate transporter"/>
    <property type="match status" value="1"/>
</dbReference>
<feature type="transmembrane region" description="Helical" evidence="3">
    <location>
        <begin position="85"/>
        <end position="105"/>
    </location>
</feature>
<feature type="region of interest" description="Disordered" evidence="2">
    <location>
        <begin position="723"/>
        <end position="753"/>
    </location>
</feature>
<feature type="compositionally biased region" description="Basic and acidic residues" evidence="2">
    <location>
        <begin position="730"/>
        <end position="739"/>
    </location>
</feature>
<feature type="transmembrane region" description="Helical" evidence="3">
    <location>
        <begin position="125"/>
        <end position="143"/>
    </location>
</feature>
<feature type="transmembrane region" description="Helical" evidence="3">
    <location>
        <begin position="59"/>
        <end position="79"/>
    </location>
</feature>
<evidence type="ECO:0000256" key="3">
    <source>
        <dbReference type="SAM" id="Phobius"/>
    </source>
</evidence>
<evidence type="ECO:0000256" key="2">
    <source>
        <dbReference type="SAM" id="MobiDB-lite"/>
    </source>
</evidence>
<dbReference type="InterPro" id="IPR051951">
    <property type="entry name" value="UNC-93_regulatory"/>
</dbReference>
<dbReference type="PANTHER" id="PTHR19444:SF13">
    <property type="entry name" value="PROTEIN UNC-93 HOMOLOG A"/>
    <property type="match status" value="1"/>
</dbReference>
<gene>
    <name evidence="4" type="ORF">Cvel_12662</name>
</gene>
<organism evidence="4">
    <name type="scientific">Chromera velia CCMP2878</name>
    <dbReference type="NCBI Taxonomy" id="1169474"/>
    <lineage>
        <taxon>Eukaryota</taxon>
        <taxon>Sar</taxon>
        <taxon>Alveolata</taxon>
        <taxon>Colpodellida</taxon>
        <taxon>Chromeraceae</taxon>
        <taxon>Chromera</taxon>
    </lineage>
</organism>
<sequence length="794" mass="84231">MPLPETHAELKTPLFAAGPDSPGQRISTVSQRRPFIGASPRRPSFPRVEHVPLARRKNVVYLSSCFFLLFMSFIATQNLQSSTNGVLVFVSLTLLYLTFAVVSLFSPGIVDGLGRSTLAKFMGGGTRLCMVVGVLPYVAVIFANMNNKVYQYLMVPLQFAVGVGASIIWTAKANYVGLCAIQDAAEEAAARGEGENEGVPSGRGQGSLMASGKSQLVLPQLETSEGSNGQGGAGGQGGGGNGEGIGRVGTVKEVHAGGDGYFDDISRYGSGVSYAFASSPMATSPSPSPARATSSAFSGASPRGSSFIQAGGAHRGGHSADGGNRRVLSGVASSEISSASRPRQGEAEGNATQQQQKGKGSPPSNSIEASGGREQKTEGACVETACREGGDQEVEGRQSESDPPLRSAAQLTSYYSGVFFLIFQFSGTAGLVMATVLVKYFARGETESQPGKWERKVFEVYGVIAAVSLFLFACVPENLQKSSVLAINAPVALTAKQTFLLFRKDRRMALLIPLLFVNGWVLGFFIGDVGVFVSRTLGDAWVGAVGAAFYGTNSAASWLYGYLIFKNCTGRFSVLQFASLVQIGAVLALCLVRFPENFQWEAAGSTWTQLKEPESWQFTAFFGLSALLALGESAHESQSVAVLQSFFQTENEQKGLAAVANVKVWQSLGFAVQFAVSTALQLGMPGEQNLRRLILGCVLSAGLVWVALSVVCLHWRVASLDQDRGGASSQRDDERERETLQTSQTDSRGDGQVIQDSLPVMGGKFNQQVAMQVQSGTLTGTLSFSPKTEFVEEP</sequence>
<feature type="transmembrane region" description="Helical" evidence="3">
    <location>
        <begin position="414"/>
        <end position="438"/>
    </location>
</feature>
<keyword evidence="3" id="KW-0472">Membrane</keyword>
<dbReference type="EMBL" id="CDMZ01005773">
    <property type="protein sequence ID" value="CEM54284.1"/>
    <property type="molecule type" value="Genomic_DNA"/>
</dbReference>
<feature type="transmembrane region" description="Helical" evidence="3">
    <location>
        <begin position="693"/>
        <end position="717"/>
    </location>
</feature>
<feature type="compositionally biased region" description="Polar residues" evidence="2">
    <location>
        <begin position="350"/>
        <end position="368"/>
    </location>
</feature>
<keyword evidence="3" id="KW-0812">Transmembrane</keyword>
<keyword evidence="3" id="KW-1133">Transmembrane helix</keyword>
<dbReference type="PANTHER" id="PTHR19444">
    <property type="entry name" value="UNC-93 RELATED"/>
    <property type="match status" value="1"/>
</dbReference>
<protein>
    <submittedName>
        <fullName evidence="4">Uncharacterized protein</fullName>
    </submittedName>
</protein>